<dbReference type="AlphaFoldDB" id="A0A1H3N8F9"/>
<proteinExistence type="predicted"/>
<reference evidence="1 2" key="1">
    <citation type="submission" date="2016-10" db="EMBL/GenBank/DDBJ databases">
        <authorList>
            <person name="de Groot N.N."/>
        </authorList>
    </citation>
    <scope>NUCLEOTIDE SEQUENCE [LARGE SCALE GENOMIC DNA]</scope>
    <source>
        <strain evidence="1 2">DSM 26880</strain>
    </source>
</reference>
<dbReference type="EMBL" id="FNPF01000021">
    <property type="protein sequence ID" value="SDY85128.1"/>
    <property type="molecule type" value="Genomic_DNA"/>
</dbReference>
<evidence type="ECO:0000313" key="2">
    <source>
        <dbReference type="Proteomes" id="UP000199286"/>
    </source>
</evidence>
<evidence type="ECO:0000313" key="1">
    <source>
        <dbReference type="EMBL" id="SDY85128.1"/>
    </source>
</evidence>
<accession>A0A1H3N8F9</accession>
<dbReference type="RefSeq" id="WP_089885760.1">
    <property type="nucleotide sequence ID" value="NZ_FNPF01000021.1"/>
</dbReference>
<dbReference type="Proteomes" id="UP000199286">
    <property type="component" value="Unassembled WGS sequence"/>
</dbReference>
<name>A0A1H3N8F9_9RHOB</name>
<keyword evidence="2" id="KW-1185">Reference proteome</keyword>
<organism evidence="1 2">
    <name type="scientific">Citreimonas salinaria</name>
    <dbReference type="NCBI Taxonomy" id="321339"/>
    <lineage>
        <taxon>Bacteria</taxon>
        <taxon>Pseudomonadati</taxon>
        <taxon>Pseudomonadota</taxon>
        <taxon>Alphaproteobacteria</taxon>
        <taxon>Rhodobacterales</taxon>
        <taxon>Roseobacteraceae</taxon>
        <taxon>Citreimonas</taxon>
    </lineage>
</organism>
<sequence>MTMMTSKDELRLEYDAESIPAGAISADAFEDLTREVRRDLRQRSWRAFSHLRSVAADAPQRPILEALLLPVLVAEDRLELAR</sequence>
<gene>
    <name evidence="1" type="ORF">SAMN05444340_12140</name>
</gene>
<protein>
    <submittedName>
        <fullName evidence="1">Uncharacterized protein</fullName>
    </submittedName>
</protein>